<sequence length="350" mass="38532">MKNRFFVLAILLTPHVVYASDNTGLVMNECRPIEGTSIYTQEFTGSVDEAINKPGGIAKGFFEFTSNGGKVPRECKCKLGGLLNNSDKWYDTTYFTATTPLSHSKHNRIQYLDLNDSLSVAMYYWIGKRNEYLDVPFKNEKNTYPELCTKVAHKSGGWTYNPSADTGAKGKIDLRFKKKVVGSTTFSGLVSTLYASLNKNVSSKEPIAQTYLNITVNTPAFCSIEEGSTINIDLGSVASQDMNYGKEPTGYNKRDLNLTFNCNFDGKLDLTMLGKASTLSDFYATTNTDVGIAIERNGNLVIPNKKGNEVPLDRNQVGHFDAKAYPVKTTSNVLTPGDYSGSVNVLIEVL</sequence>
<dbReference type="Proteomes" id="UP000241803">
    <property type="component" value="Unassembled WGS sequence"/>
</dbReference>
<feature type="domain" description="Fimbrial-type adhesion" evidence="2">
    <location>
        <begin position="212"/>
        <end position="348"/>
    </location>
</feature>
<protein>
    <recommendedName>
        <fullName evidence="2">Fimbrial-type adhesion domain-containing protein</fullName>
    </recommendedName>
</protein>
<dbReference type="InterPro" id="IPR036937">
    <property type="entry name" value="Adhesion_dom_fimbrial_sf"/>
</dbReference>
<evidence type="ECO:0000313" key="3">
    <source>
        <dbReference type="EMBL" id="PSV45321.1"/>
    </source>
</evidence>
<keyword evidence="1" id="KW-0732">Signal</keyword>
<feature type="chain" id="PRO_5015729645" description="Fimbrial-type adhesion domain-containing protein" evidence="1">
    <location>
        <begin position="20"/>
        <end position="350"/>
    </location>
</feature>
<feature type="signal peptide" evidence="1">
    <location>
        <begin position="1"/>
        <end position="19"/>
    </location>
</feature>
<dbReference type="InterPro" id="IPR000259">
    <property type="entry name" value="Adhesion_dom_fimbrial"/>
</dbReference>
<dbReference type="GO" id="GO:0043709">
    <property type="term" value="P:cell adhesion involved in single-species biofilm formation"/>
    <property type="evidence" value="ECO:0007669"/>
    <property type="project" value="TreeGrafter"/>
</dbReference>
<reference evidence="3 4" key="1">
    <citation type="submission" date="2018-03" db="EMBL/GenBank/DDBJ databases">
        <title>Whole genome sequencing of Histamine producing bacteria.</title>
        <authorList>
            <person name="Butler K."/>
        </authorList>
    </citation>
    <scope>NUCLEOTIDE SEQUENCE [LARGE SCALE GENOMIC DNA]</scope>
    <source>
        <strain evidence="3 4">ATCC 19614</strain>
    </source>
</reference>
<dbReference type="EMBL" id="PYOC01000007">
    <property type="protein sequence ID" value="PSV45321.1"/>
    <property type="molecule type" value="Genomic_DNA"/>
</dbReference>
<dbReference type="AlphaFoldDB" id="A0A2T3L5Y8"/>
<comment type="caution">
    <text evidence="3">The sequence shown here is derived from an EMBL/GenBank/DDBJ whole genome shotgun (WGS) entry which is preliminary data.</text>
</comment>
<dbReference type="RefSeq" id="WP_107254835.1">
    <property type="nucleotide sequence ID" value="NZ_PYOC01000007.1"/>
</dbReference>
<evidence type="ECO:0000256" key="1">
    <source>
        <dbReference type="SAM" id="SignalP"/>
    </source>
</evidence>
<dbReference type="InterPro" id="IPR050263">
    <property type="entry name" value="Bact_Fimbrial_Adh_Pro"/>
</dbReference>
<dbReference type="Gene3D" id="2.60.40.1090">
    <property type="entry name" value="Fimbrial-type adhesion domain"/>
    <property type="match status" value="1"/>
</dbReference>
<dbReference type="SUPFAM" id="SSF49401">
    <property type="entry name" value="Bacterial adhesins"/>
    <property type="match status" value="1"/>
</dbReference>
<keyword evidence="4" id="KW-1185">Reference proteome</keyword>
<dbReference type="PANTHER" id="PTHR33420">
    <property type="entry name" value="FIMBRIAL SUBUNIT ELFA-RELATED"/>
    <property type="match status" value="1"/>
</dbReference>
<evidence type="ECO:0000313" key="4">
    <source>
        <dbReference type="Proteomes" id="UP000241803"/>
    </source>
</evidence>
<dbReference type="InterPro" id="IPR008966">
    <property type="entry name" value="Adhesion_dom_sf"/>
</dbReference>
<organism evidence="3 4">
    <name type="scientific">Photobacterium indicum</name>
    <dbReference type="NCBI Taxonomy" id="81447"/>
    <lineage>
        <taxon>Bacteria</taxon>
        <taxon>Pseudomonadati</taxon>
        <taxon>Pseudomonadota</taxon>
        <taxon>Gammaproteobacteria</taxon>
        <taxon>Vibrionales</taxon>
        <taxon>Vibrionaceae</taxon>
        <taxon>Photobacterium</taxon>
    </lineage>
</organism>
<accession>A0A2T3L5Y8</accession>
<gene>
    <name evidence="3" type="ORF">C9J47_18640</name>
</gene>
<dbReference type="Pfam" id="PF00419">
    <property type="entry name" value="Fimbrial"/>
    <property type="match status" value="1"/>
</dbReference>
<dbReference type="GO" id="GO:0009289">
    <property type="term" value="C:pilus"/>
    <property type="evidence" value="ECO:0007669"/>
    <property type="project" value="InterPro"/>
</dbReference>
<dbReference type="PANTHER" id="PTHR33420:SF26">
    <property type="entry name" value="FIMBRIAL SUBUNIT"/>
    <property type="match status" value="1"/>
</dbReference>
<proteinExistence type="predicted"/>
<evidence type="ECO:0000259" key="2">
    <source>
        <dbReference type="Pfam" id="PF00419"/>
    </source>
</evidence>
<name>A0A2T3L5Y8_9GAMM</name>